<sequence>MYYNKEWVLRPLIAPTQPPPTQDPQLADGVNFQVPSRVVDKYLNEQKRLREKENKNKNRDKNDDHVGAFLEPYKIRHKKNKPSTSQQEESSEEETPVRYRNGLRNGLRQAAPPGPEIMYSRPSGLFPYEPRPHGILGQKVITYMDGISPIYEDAKVEDPTFPNFLLHAASNSDEEDSPTRYAVTRRPFQPEPTGHPDYVPDKKKYDGRDKDKNYTPPKLPTGEESAEGEVQSEEKQSSEKKSSEEEEEEDEDQRAKPGHFGYSNSSPTQISATTPTPNASSSTTPSSDGDGGEKSDESGEDEEEEDETSQEDQKKPAEEDIDLGDDDPARDVAGFMKLLFQGINNRISKPDKKTTDVLQDLLIK</sequence>
<evidence type="ECO:0000256" key="1">
    <source>
        <dbReference type="SAM" id="MobiDB-lite"/>
    </source>
</evidence>
<proteinExistence type="predicted"/>
<dbReference type="AlphaFoldDB" id="A0A226EUJ6"/>
<protein>
    <submittedName>
        <fullName evidence="2">Uncharacterized protein</fullName>
    </submittedName>
</protein>
<dbReference type="OrthoDB" id="10446839at2759"/>
<feature type="region of interest" description="Disordered" evidence="1">
    <location>
        <begin position="10"/>
        <end position="124"/>
    </location>
</feature>
<reference evidence="2 3" key="1">
    <citation type="submission" date="2015-12" db="EMBL/GenBank/DDBJ databases">
        <title>The genome of Folsomia candida.</title>
        <authorList>
            <person name="Faddeeva A."/>
            <person name="Derks M.F."/>
            <person name="Anvar Y."/>
            <person name="Smit S."/>
            <person name="Van Straalen N."/>
            <person name="Roelofs D."/>
        </authorList>
    </citation>
    <scope>NUCLEOTIDE SEQUENCE [LARGE SCALE GENOMIC DNA]</scope>
    <source>
        <strain evidence="2 3">VU population</strain>
        <tissue evidence="2">Whole body</tissue>
    </source>
</reference>
<feature type="compositionally biased region" description="Basic and acidic residues" evidence="1">
    <location>
        <begin position="198"/>
        <end position="213"/>
    </location>
</feature>
<feature type="compositionally biased region" description="Low complexity" evidence="1">
    <location>
        <begin position="271"/>
        <end position="288"/>
    </location>
</feature>
<feature type="compositionally biased region" description="Acidic residues" evidence="1">
    <location>
        <begin position="298"/>
        <end position="310"/>
    </location>
</feature>
<dbReference type="EMBL" id="LNIX01000002">
    <property type="protein sequence ID" value="OXA60481.1"/>
    <property type="molecule type" value="Genomic_DNA"/>
</dbReference>
<name>A0A226EUJ6_FOLCA</name>
<accession>A0A226EUJ6</accession>
<dbReference type="Proteomes" id="UP000198287">
    <property type="component" value="Unassembled WGS sequence"/>
</dbReference>
<organism evidence="2 3">
    <name type="scientific">Folsomia candida</name>
    <name type="common">Springtail</name>
    <dbReference type="NCBI Taxonomy" id="158441"/>
    <lineage>
        <taxon>Eukaryota</taxon>
        <taxon>Metazoa</taxon>
        <taxon>Ecdysozoa</taxon>
        <taxon>Arthropoda</taxon>
        <taxon>Hexapoda</taxon>
        <taxon>Collembola</taxon>
        <taxon>Entomobryomorpha</taxon>
        <taxon>Isotomoidea</taxon>
        <taxon>Isotomidae</taxon>
        <taxon>Proisotominae</taxon>
        <taxon>Folsomia</taxon>
    </lineage>
</organism>
<gene>
    <name evidence="2" type="ORF">Fcan01_05076</name>
</gene>
<feature type="compositionally biased region" description="Basic and acidic residues" evidence="1">
    <location>
        <begin position="38"/>
        <end position="66"/>
    </location>
</feature>
<feature type="compositionally biased region" description="Basic and acidic residues" evidence="1">
    <location>
        <begin position="232"/>
        <end position="243"/>
    </location>
</feature>
<comment type="caution">
    <text evidence="2">The sequence shown here is derived from an EMBL/GenBank/DDBJ whole genome shotgun (WGS) entry which is preliminary data.</text>
</comment>
<feature type="region of interest" description="Disordered" evidence="1">
    <location>
        <begin position="168"/>
        <end position="329"/>
    </location>
</feature>
<evidence type="ECO:0000313" key="2">
    <source>
        <dbReference type="EMBL" id="OXA60481.1"/>
    </source>
</evidence>
<feature type="region of interest" description="Disordered" evidence="1">
    <location>
        <begin position="342"/>
        <end position="364"/>
    </location>
</feature>
<feature type="compositionally biased region" description="Acidic residues" evidence="1">
    <location>
        <begin position="319"/>
        <end position="328"/>
    </location>
</feature>
<evidence type="ECO:0000313" key="3">
    <source>
        <dbReference type="Proteomes" id="UP000198287"/>
    </source>
</evidence>
<keyword evidence="3" id="KW-1185">Reference proteome</keyword>